<dbReference type="Gene3D" id="3.40.50.10860">
    <property type="entry name" value="Leucine Dehydrogenase, chain A, domain 1"/>
    <property type="match status" value="1"/>
</dbReference>
<evidence type="ECO:0000259" key="4">
    <source>
        <dbReference type="SMART" id="SM00839"/>
    </source>
</evidence>
<dbReference type="InterPro" id="IPR006095">
    <property type="entry name" value="Glu/Leu/Phe/Val/Trp_DH"/>
</dbReference>
<feature type="domain" description="Glutamate/phenylalanine/leucine/valine/L-tryptophan dehydrogenase C-terminal" evidence="4">
    <location>
        <begin position="181"/>
        <end position="407"/>
    </location>
</feature>
<dbReference type="SUPFAM" id="SSF51735">
    <property type="entry name" value="NAD(P)-binding Rossmann-fold domains"/>
    <property type="match status" value="1"/>
</dbReference>
<evidence type="ECO:0000256" key="2">
    <source>
        <dbReference type="ARBA" id="ARBA00023002"/>
    </source>
</evidence>
<gene>
    <name evidence="5" type="ORF">FUA26_14470</name>
</gene>
<dbReference type="GO" id="GO:0004352">
    <property type="term" value="F:glutamate dehydrogenase (NAD+) activity"/>
    <property type="evidence" value="ECO:0007669"/>
    <property type="project" value="TreeGrafter"/>
</dbReference>
<dbReference type="InterPro" id="IPR006097">
    <property type="entry name" value="Glu/Leu/Phe/Val/Trp_DH_dimer"/>
</dbReference>
<dbReference type="InterPro" id="IPR006096">
    <property type="entry name" value="Glu/Leu/Phe/Val/Trp_DH_C"/>
</dbReference>
<comment type="caution">
    <text evidence="5">The sequence shown here is derived from an EMBL/GenBank/DDBJ whole genome shotgun (WGS) entry which is preliminary data.</text>
</comment>
<dbReference type="PANTHER" id="PTHR11606">
    <property type="entry name" value="GLUTAMATE DEHYDROGENASE"/>
    <property type="match status" value="1"/>
</dbReference>
<evidence type="ECO:0000313" key="6">
    <source>
        <dbReference type="Proteomes" id="UP000321790"/>
    </source>
</evidence>
<dbReference type="InterPro" id="IPR036291">
    <property type="entry name" value="NAD(P)-bd_dom_sf"/>
</dbReference>
<reference evidence="6" key="1">
    <citation type="submission" date="2019-08" db="EMBL/GenBank/DDBJ databases">
        <title>Seonamhaeicola sediminis sp. nov., isolated from marine sediment.</title>
        <authorList>
            <person name="Cao W.R."/>
        </authorList>
    </citation>
    <scope>NUCLEOTIDE SEQUENCE [LARGE SCALE GENOMIC DNA]</scope>
    <source>
        <strain evidence="6">Gy8</strain>
    </source>
</reference>
<keyword evidence="6" id="KW-1185">Reference proteome</keyword>
<dbReference type="OrthoDB" id="9803297at2"/>
<dbReference type="EMBL" id="VOSC01000033">
    <property type="protein sequence ID" value="TXE06178.1"/>
    <property type="molecule type" value="Genomic_DNA"/>
</dbReference>
<dbReference type="Pfam" id="PF02812">
    <property type="entry name" value="ELFV_dehydrog_N"/>
    <property type="match status" value="1"/>
</dbReference>
<dbReference type="Proteomes" id="UP000321790">
    <property type="component" value="Unassembled WGS sequence"/>
</dbReference>
<sequence length="408" mass="44843">MKELLKKYENKKPEIVFNWKDAETDAEGWVVINSLRGGAAGGGTRMRQGLDMNEVLSLAKTMEIKFTVSGPAIGGAKSGINFNPKDPRKKGVLERWYAAVSPLLKSYYGTGGDLNVDEIHEVIPITEESGVWHPQEGVFTGHFKPTEADKINRIGQLRHGVIKVLENPIYSPNVVKKYTVADMITGFGVAEAVKHYYSIYGGDVKGKRAVVQGFGNVGAAAAFYLSQMGAKIVGIIDIVGGVINEEGFTFEEISNFFLSKKGNTIEADNLIPFEEANKRIWTINTEIFAPCAASRLITKNQIDEMIDSGLEVISCGANVPFADKEIFFGPIMEHTDSRVSLIPDFISNCGMARVFAYFMERKVQMTDEAIFNDTSNIIKKAIEKVHGKNPKKTGVSATAFEIALNQLI</sequence>
<dbReference type="GO" id="GO:0006538">
    <property type="term" value="P:L-glutamate catabolic process"/>
    <property type="evidence" value="ECO:0007669"/>
    <property type="project" value="TreeGrafter"/>
</dbReference>
<accession>A0A5C7AC89</accession>
<dbReference type="Pfam" id="PF00208">
    <property type="entry name" value="ELFV_dehydrog"/>
    <property type="match status" value="1"/>
</dbReference>
<dbReference type="PRINTS" id="PR00082">
    <property type="entry name" value="GLFDHDRGNASE"/>
</dbReference>
<evidence type="ECO:0000256" key="3">
    <source>
        <dbReference type="RuleBase" id="RU004417"/>
    </source>
</evidence>
<proteinExistence type="inferred from homology"/>
<dbReference type="SMART" id="SM00839">
    <property type="entry name" value="ELFV_dehydrog"/>
    <property type="match status" value="1"/>
</dbReference>
<dbReference type="InterPro" id="IPR046346">
    <property type="entry name" value="Aminoacid_DH-like_N_sf"/>
</dbReference>
<dbReference type="PANTHER" id="PTHR11606:SF13">
    <property type="entry name" value="GLUTAMATE DEHYDROGENASE 1, MITOCHONDRIAL"/>
    <property type="match status" value="1"/>
</dbReference>
<dbReference type="AlphaFoldDB" id="A0A5C7AC89"/>
<evidence type="ECO:0000256" key="1">
    <source>
        <dbReference type="ARBA" id="ARBA00006382"/>
    </source>
</evidence>
<name>A0A5C7AC89_9FLAO</name>
<keyword evidence="2 3" id="KW-0560">Oxidoreductase</keyword>
<evidence type="ECO:0000313" key="5">
    <source>
        <dbReference type="EMBL" id="TXE06178.1"/>
    </source>
</evidence>
<dbReference type="Gene3D" id="3.40.50.720">
    <property type="entry name" value="NAD(P)-binding Rossmann-like Domain"/>
    <property type="match status" value="1"/>
</dbReference>
<dbReference type="RefSeq" id="WP_147137690.1">
    <property type="nucleotide sequence ID" value="NZ_VOSC01000033.1"/>
</dbReference>
<organism evidence="5 6">
    <name type="scientific">Seonamhaeicola algicola</name>
    <dbReference type="NCBI Taxonomy" id="1719036"/>
    <lineage>
        <taxon>Bacteria</taxon>
        <taxon>Pseudomonadati</taxon>
        <taxon>Bacteroidota</taxon>
        <taxon>Flavobacteriia</taxon>
        <taxon>Flavobacteriales</taxon>
        <taxon>Flavobacteriaceae</taxon>
    </lineage>
</organism>
<comment type="similarity">
    <text evidence="1 3">Belongs to the Glu/Leu/Phe/Val dehydrogenases family.</text>
</comment>
<protein>
    <submittedName>
        <fullName evidence="5">Amino acid dehydrogenase</fullName>
    </submittedName>
</protein>
<dbReference type="SUPFAM" id="SSF53223">
    <property type="entry name" value="Aminoacid dehydrogenase-like, N-terminal domain"/>
    <property type="match status" value="1"/>
</dbReference>